<evidence type="ECO:0000256" key="5">
    <source>
        <dbReference type="ARBA" id="ARBA00023134"/>
    </source>
</evidence>
<comment type="similarity">
    <text evidence="1">Belongs to the small GTPase superfamily. Rab family.</text>
</comment>
<evidence type="ECO:0000313" key="9">
    <source>
        <dbReference type="EMBL" id="OPJ58784.1"/>
    </source>
</evidence>
<dbReference type="PROSITE" id="PS51417">
    <property type="entry name" value="ARF"/>
    <property type="match status" value="1"/>
</dbReference>
<gene>
    <name evidence="9" type="primary">RAB1A</name>
    <name evidence="9" type="ORF">AV530_000538</name>
</gene>
<keyword evidence="2" id="KW-0813">Transport</keyword>
<keyword evidence="5" id="KW-0342">GTP-binding</keyword>
<dbReference type="InterPro" id="IPR005225">
    <property type="entry name" value="Small_GTP-bd"/>
</dbReference>
<dbReference type="GO" id="GO:0015031">
    <property type="term" value="P:protein transport"/>
    <property type="evidence" value="ECO:0007669"/>
    <property type="project" value="UniProtKB-KW"/>
</dbReference>
<name>A0A1V4IG14_PATFA</name>
<dbReference type="InterPro" id="IPR001806">
    <property type="entry name" value="Small_GTPase"/>
</dbReference>
<dbReference type="NCBIfam" id="TIGR00231">
    <property type="entry name" value="small_GTP"/>
    <property type="match status" value="1"/>
</dbReference>
<dbReference type="InterPro" id="IPR027417">
    <property type="entry name" value="P-loop_NTPase"/>
</dbReference>
<organism evidence="9 10">
    <name type="scientific">Patagioenas fasciata monilis</name>
    <dbReference type="NCBI Taxonomy" id="372326"/>
    <lineage>
        <taxon>Eukaryota</taxon>
        <taxon>Metazoa</taxon>
        <taxon>Chordata</taxon>
        <taxon>Craniata</taxon>
        <taxon>Vertebrata</taxon>
        <taxon>Euteleostomi</taxon>
        <taxon>Archelosauria</taxon>
        <taxon>Archosauria</taxon>
        <taxon>Dinosauria</taxon>
        <taxon>Saurischia</taxon>
        <taxon>Theropoda</taxon>
        <taxon>Coelurosauria</taxon>
        <taxon>Aves</taxon>
        <taxon>Neognathae</taxon>
        <taxon>Neoaves</taxon>
        <taxon>Columbimorphae</taxon>
        <taxon>Columbiformes</taxon>
        <taxon>Columbidae</taxon>
        <taxon>Patagioenas</taxon>
    </lineage>
</organism>
<dbReference type="SMART" id="SM00173">
    <property type="entry name" value="RAS"/>
    <property type="match status" value="1"/>
</dbReference>
<keyword evidence="6" id="KW-0449">Lipoprotein</keyword>
<dbReference type="InterPro" id="IPR050227">
    <property type="entry name" value="Rab"/>
</dbReference>
<dbReference type="SMART" id="SM00177">
    <property type="entry name" value="ARF"/>
    <property type="match status" value="1"/>
</dbReference>
<dbReference type="PROSITE" id="PS51419">
    <property type="entry name" value="RAB"/>
    <property type="match status" value="1"/>
</dbReference>
<dbReference type="PROSITE" id="PS51420">
    <property type="entry name" value="RHO"/>
    <property type="match status" value="1"/>
</dbReference>
<evidence type="ECO:0000256" key="6">
    <source>
        <dbReference type="ARBA" id="ARBA00023288"/>
    </source>
</evidence>
<dbReference type="GO" id="GO:0003924">
    <property type="term" value="F:GTPase activity"/>
    <property type="evidence" value="ECO:0007669"/>
    <property type="project" value="InterPro"/>
</dbReference>
<dbReference type="STRING" id="372326.A0A1V4IG14"/>
<dbReference type="AlphaFoldDB" id="A0A1V4IG14"/>
<dbReference type="SUPFAM" id="SSF52540">
    <property type="entry name" value="P-loop containing nucleoside triphosphate hydrolases"/>
    <property type="match status" value="1"/>
</dbReference>
<reference evidence="9 10" key="1">
    <citation type="submission" date="2016-02" db="EMBL/GenBank/DDBJ databases">
        <title>Band-tailed pigeon sequencing and assembly.</title>
        <authorList>
            <person name="Soares A.E."/>
            <person name="Novak B.J."/>
            <person name="Rice E.S."/>
            <person name="O'Connell B."/>
            <person name="Chang D."/>
            <person name="Weber S."/>
            <person name="Shapiro B."/>
        </authorList>
    </citation>
    <scope>NUCLEOTIDE SEQUENCE [LARGE SCALE GENOMIC DNA]</scope>
    <source>
        <strain evidence="9">BTP2013</strain>
        <tissue evidence="9">Blood</tissue>
    </source>
</reference>
<dbReference type="CDD" id="cd01869">
    <property type="entry name" value="Rab1_Ypt1"/>
    <property type="match status" value="1"/>
</dbReference>
<dbReference type="PROSITE" id="PS51421">
    <property type="entry name" value="RAS"/>
    <property type="match status" value="1"/>
</dbReference>
<comment type="caution">
    <text evidence="9">The sequence shown here is derived from an EMBL/GenBank/DDBJ whole genome shotgun (WGS) entry which is preliminary data.</text>
</comment>
<accession>A0A1V4IG14</accession>
<evidence type="ECO:0000313" key="10">
    <source>
        <dbReference type="Proteomes" id="UP000190648"/>
    </source>
</evidence>
<feature type="region of interest" description="Disordered" evidence="8">
    <location>
        <begin position="291"/>
        <end position="318"/>
    </location>
</feature>
<dbReference type="SMART" id="SM00174">
    <property type="entry name" value="RHO"/>
    <property type="match status" value="1"/>
</dbReference>
<protein>
    <submittedName>
        <fullName evidence="9">Ras-related protein Rab-1A</fullName>
    </submittedName>
</protein>
<evidence type="ECO:0000256" key="1">
    <source>
        <dbReference type="ARBA" id="ARBA00006270"/>
    </source>
</evidence>
<dbReference type="Proteomes" id="UP000190648">
    <property type="component" value="Unassembled WGS sequence"/>
</dbReference>
<evidence type="ECO:0000256" key="7">
    <source>
        <dbReference type="ARBA" id="ARBA00023289"/>
    </source>
</evidence>
<dbReference type="Pfam" id="PF00071">
    <property type="entry name" value="Ras"/>
    <property type="match status" value="1"/>
</dbReference>
<dbReference type="InterPro" id="IPR057289">
    <property type="entry name" value="Rab1/Ypt1"/>
</dbReference>
<dbReference type="SMART" id="SM00176">
    <property type="entry name" value="RAN"/>
    <property type="match status" value="1"/>
</dbReference>
<proteinExistence type="inferred from homology"/>
<dbReference type="Gene3D" id="3.40.50.300">
    <property type="entry name" value="P-loop containing nucleotide triphosphate hydrolases"/>
    <property type="match status" value="1"/>
</dbReference>
<dbReference type="PRINTS" id="PR00449">
    <property type="entry name" value="RASTRNSFRMNG"/>
</dbReference>
<evidence type="ECO:0000256" key="2">
    <source>
        <dbReference type="ARBA" id="ARBA00022448"/>
    </source>
</evidence>
<sequence>MIKKNANFEYIADRKVPASSNGRTLWSRSSFTWGLSLTGCMTDCPPRYSPVSRSRNVLKHGIITVNIKGERGAASSVLFPYCGQIVHPSPTVVTMAAKAPTCSQQYRSKPGLNFEERSQTSDYLFKLLLIGDSGVGKSCLLLRFADDTYTESYISTIGVDFKIRTIELDGKTIKLQIWDTAGQERFRTITSSYYRGAHGIIVVYDVTDQESFNNVKQWLQEIDRYASENVNKLLVGNKCDLTTKKVVDYTTAKEFADSLGIPFLETSAKNATNVEQSFMTMAAEIKKRMGPGATAGGAEKSNVKIQSTPVKQSSGGCC</sequence>
<dbReference type="PANTHER" id="PTHR47977">
    <property type="entry name" value="RAS-RELATED PROTEIN RAB"/>
    <property type="match status" value="1"/>
</dbReference>
<dbReference type="EMBL" id="LSYS01009753">
    <property type="protein sequence ID" value="OPJ58784.1"/>
    <property type="molecule type" value="Genomic_DNA"/>
</dbReference>
<feature type="compositionally biased region" description="Polar residues" evidence="8">
    <location>
        <begin position="303"/>
        <end position="318"/>
    </location>
</feature>
<dbReference type="SMART" id="SM00175">
    <property type="entry name" value="RAB"/>
    <property type="match status" value="1"/>
</dbReference>
<keyword evidence="7" id="KW-0636">Prenylation</keyword>
<evidence type="ECO:0000256" key="4">
    <source>
        <dbReference type="ARBA" id="ARBA00022927"/>
    </source>
</evidence>
<keyword evidence="3" id="KW-0547">Nucleotide-binding</keyword>
<keyword evidence="10" id="KW-1185">Reference proteome</keyword>
<evidence type="ECO:0000256" key="8">
    <source>
        <dbReference type="SAM" id="MobiDB-lite"/>
    </source>
</evidence>
<evidence type="ECO:0000256" key="3">
    <source>
        <dbReference type="ARBA" id="ARBA00022741"/>
    </source>
</evidence>
<dbReference type="GO" id="GO:0005525">
    <property type="term" value="F:GTP binding"/>
    <property type="evidence" value="ECO:0007669"/>
    <property type="project" value="UniProtKB-KW"/>
</dbReference>
<dbReference type="OrthoDB" id="9989112at2759"/>
<dbReference type="FunFam" id="3.40.50.300:FF:000069">
    <property type="entry name" value="Ras GTP-binding protein YPT1"/>
    <property type="match status" value="1"/>
</dbReference>
<keyword evidence="4" id="KW-0653">Protein transport</keyword>